<evidence type="ECO:0000256" key="1">
    <source>
        <dbReference type="ARBA" id="ARBA00004571"/>
    </source>
</evidence>
<dbReference type="GO" id="GO:0046930">
    <property type="term" value="C:pore complex"/>
    <property type="evidence" value="ECO:0007669"/>
    <property type="project" value="UniProtKB-KW"/>
</dbReference>
<dbReference type="GO" id="GO:0015288">
    <property type="term" value="F:porin activity"/>
    <property type="evidence" value="ECO:0007669"/>
    <property type="project" value="UniProtKB-KW"/>
</dbReference>
<dbReference type="InterPro" id="IPR023614">
    <property type="entry name" value="Porin_dom_sf"/>
</dbReference>
<keyword evidence="13" id="KW-1185">Reference proteome</keyword>
<comment type="subunit">
    <text evidence="2">Homotrimer.</text>
</comment>
<accession>A0A9X1RNT6</accession>
<evidence type="ECO:0000256" key="8">
    <source>
        <dbReference type="ARBA" id="ARBA00023114"/>
    </source>
</evidence>
<dbReference type="SUPFAM" id="SSF56935">
    <property type="entry name" value="Porins"/>
    <property type="match status" value="1"/>
</dbReference>
<keyword evidence="5" id="KW-0812">Transmembrane</keyword>
<evidence type="ECO:0000256" key="6">
    <source>
        <dbReference type="ARBA" id="ARBA00022729"/>
    </source>
</evidence>
<keyword evidence="3" id="KW-0813">Transport</keyword>
<keyword evidence="4" id="KW-1134">Transmembrane beta strand</keyword>
<dbReference type="Gene3D" id="2.40.160.10">
    <property type="entry name" value="Porin"/>
    <property type="match status" value="1"/>
</dbReference>
<keyword evidence="6" id="KW-0732">Signal</keyword>
<evidence type="ECO:0000256" key="10">
    <source>
        <dbReference type="ARBA" id="ARBA00023237"/>
    </source>
</evidence>
<evidence type="ECO:0000256" key="9">
    <source>
        <dbReference type="ARBA" id="ARBA00023136"/>
    </source>
</evidence>
<dbReference type="GO" id="GO:0009279">
    <property type="term" value="C:cell outer membrane"/>
    <property type="evidence" value="ECO:0007669"/>
    <property type="project" value="UniProtKB-SubCell"/>
</dbReference>
<evidence type="ECO:0000313" key="13">
    <source>
        <dbReference type="Proteomes" id="UP001139308"/>
    </source>
</evidence>
<comment type="subcellular location">
    <subcellularLocation>
        <location evidence="1">Cell outer membrane</location>
        <topology evidence="1">Multi-pass membrane protein</topology>
    </subcellularLocation>
</comment>
<dbReference type="InterPro" id="IPR002299">
    <property type="entry name" value="Porin_Neis"/>
</dbReference>
<evidence type="ECO:0000256" key="2">
    <source>
        <dbReference type="ARBA" id="ARBA00011233"/>
    </source>
</evidence>
<feature type="domain" description="Porin" evidence="11">
    <location>
        <begin position="23"/>
        <end position="329"/>
    </location>
</feature>
<evidence type="ECO:0000313" key="12">
    <source>
        <dbReference type="EMBL" id="MCG5072139.1"/>
    </source>
</evidence>
<name>A0A9X1RNT6_9BURK</name>
<dbReference type="PANTHER" id="PTHR34501:SF9">
    <property type="entry name" value="MAJOR OUTER MEMBRANE PROTEIN P.IA"/>
    <property type="match status" value="1"/>
</dbReference>
<organism evidence="12 13">
    <name type="scientific">Paraburkholderia tagetis</name>
    <dbReference type="NCBI Taxonomy" id="2913261"/>
    <lineage>
        <taxon>Bacteria</taxon>
        <taxon>Pseudomonadati</taxon>
        <taxon>Pseudomonadota</taxon>
        <taxon>Betaproteobacteria</taxon>
        <taxon>Burkholderiales</taxon>
        <taxon>Burkholderiaceae</taxon>
        <taxon>Paraburkholderia</taxon>
    </lineage>
</organism>
<dbReference type="Proteomes" id="UP001139308">
    <property type="component" value="Unassembled WGS sequence"/>
</dbReference>
<evidence type="ECO:0000256" key="4">
    <source>
        <dbReference type="ARBA" id="ARBA00022452"/>
    </source>
</evidence>
<reference evidence="12" key="1">
    <citation type="submission" date="2022-01" db="EMBL/GenBank/DDBJ databases">
        <title>Genome sequence and assembly of Parabukholderia sp. RG36.</title>
        <authorList>
            <person name="Chhetri G."/>
        </authorList>
    </citation>
    <scope>NUCLEOTIDE SEQUENCE</scope>
    <source>
        <strain evidence="12">RG36</strain>
    </source>
</reference>
<dbReference type="AlphaFoldDB" id="A0A9X1RNT6"/>
<dbReference type="PANTHER" id="PTHR34501">
    <property type="entry name" value="PROTEIN YDDL-RELATED"/>
    <property type="match status" value="1"/>
</dbReference>
<keyword evidence="10" id="KW-0998">Cell outer membrane</keyword>
<protein>
    <submittedName>
        <fullName evidence="12">Porin</fullName>
    </submittedName>
</protein>
<keyword evidence="7" id="KW-0406">Ion transport</keyword>
<proteinExistence type="predicted"/>
<dbReference type="RefSeq" id="WP_238461894.1">
    <property type="nucleotide sequence ID" value="NZ_JAKLJA010000001.1"/>
</dbReference>
<keyword evidence="9" id="KW-0472">Membrane</keyword>
<dbReference type="EMBL" id="JAKLJA010000001">
    <property type="protein sequence ID" value="MCG5072139.1"/>
    <property type="molecule type" value="Genomic_DNA"/>
</dbReference>
<dbReference type="InterPro" id="IPR050298">
    <property type="entry name" value="Gram-neg_bact_OMP"/>
</dbReference>
<comment type="caution">
    <text evidence="12">The sequence shown here is derived from an EMBL/GenBank/DDBJ whole genome shotgun (WGS) entry which is preliminary data.</text>
</comment>
<dbReference type="PRINTS" id="PR00184">
    <property type="entry name" value="NEISSPPORIN"/>
</dbReference>
<dbReference type="Pfam" id="PF13609">
    <property type="entry name" value="Porin_4"/>
    <property type="match status" value="1"/>
</dbReference>
<evidence type="ECO:0000256" key="7">
    <source>
        <dbReference type="ARBA" id="ARBA00023065"/>
    </source>
</evidence>
<dbReference type="CDD" id="cd00342">
    <property type="entry name" value="gram_neg_porins"/>
    <property type="match status" value="1"/>
</dbReference>
<evidence type="ECO:0000256" key="5">
    <source>
        <dbReference type="ARBA" id="ARBA00022692"/>
    </source>
</evidence>
<keyword evidence="8" id="KW-0626">Porin</keyword>
<dbReference type="InterPro" id="IPR033900">
    <property type="entry name" value="Gram_neg_porin_domain"/>
</dbReference>
<dbReference type="GO" id="GO:0006811">
    <property type="term" value="P:monoatomic ion transport"/>
    <property type="evidence" value="ECO:0007669"/>
    <property type="project" value="UniProtKB-KW"/>
</dbReference>
<evidence type="ECO:0000259" key="11">
    <source>
        <dbReference type="Pfam" id="PF13609"/>
    </source>
</evidence>
<evidence type="ECO:0000256" key="3">
    <source>
        <dbReference type="ARBA" id="ARBA00022448"/>
    </source>
</evidence>
<gene>
    <name evidence="12" type="ORF">L5014_01990</name>
</gene>
<sequence length="361" mass="38745">MKSNRMSRAIGGLLILGAGGTVNNVAHAQSSITLYGILDSGVEYVSHAAKKGQGSLFRLNTGNRINSRWGLTGKEDLGGGLRSIFTLESGIAMNNGTLQQGGRLFGRQAFVGLESDRFGSVMAGRQMTPMYRYFLALDPLAYSSYGLPAQDAQFVGRADNALDYLGHVGPFEFNALYSFGYDSTVPNGSQVPGAFRVGKQYDVGARYRQGAFNLTFVYEQRQGQTLASSSDDERRYVAGGSWQIGNATLYGGYELLLNNIAATLEASPPQYMAYGGVRYKITPSFQVSAASYYHSYRHISAHALSSGVNADYWLSKSTALYTDATYVINSSKSALSATGSTTPVATGANQLAIAVGIVHMF</sequence>